<dbReference type="PROSITE" id="PS50943">
    <property type="entry name" value="HTH_CROC1"/>
    <property type="match status" value="2"/>
</dbReference>
<feature type="domain" description="HTH cro/C1-type" evidence="2">
    <location>
        <begin position="105"/>
        <end position="158"/>
    </location>
</feature>
<dbReference type="Gene3D" id="1.10.260.40">
    <property type="entry name" value="lambda repressor-like DNA-binding domains"/>
    <property type="match status" value="2"/>
</dbReference>
<dbReference type="InterPro" id="IPR001387">
    <property type="entry name" value="Cro/C1-type_HTH"/>
</dbReference>
<dbReference type="InParanoid" id="C7QFS5"/>
<gene>
    <name evidence="3" type="ordered locus">Caci_1982</name>
</gene>
<dbReference type="OrthoDB" id="9801008at2"/>
<keyword evidence="4" id="KW-1185">Reference proteome</keyword>
<reference evidence="3 4" key="1">
    <citation type="journal article" date="2009" name="Stand. Genomic Sci.">
        <title>Complete genome sequence of Catenulispora acidiphila type strain (ID 139908).</title>
        <authorList>
            <person name="Copeland A."/>
            <person name="Lapidus A."/>
            <person name="Glavina Del Rio T."/>
            <person name="Nolan M."/>
            <person name="Lucas S."/>
            <person name="Chen F."/>
            <person name="Tice H."/>
            <person name="Cheng J.F."/>
            <person name="Bruce D."/>
            <person name="Goodwin L."/>
            <person name="Pitluck S."/>
            <person name="Mikhailova N."/>
            <person name="Pati A."/>
            <person name="Ivanova N."/>
            <person name="Mavromatis K."/>
            <person name="Chen A."/>
            <person name="Palaniappan K."/>
            <person name="Chain P."/>
            <person name="Land M."/>
            <person name="Hauser L."/>
            <person name="Chang Y.J."/>
            <person name="Jeffries C.D."/>
            <person name="Chertkov O."/>
            <person name="Brettin T."/>
            <person name="Detter J.C."/>
            <person name="Han C."/>
            <person name="Ali Z."/>
            <person name="Tindall B.J."/>
            <person name="Goker M."/>
            <person name="Bristow J."/>
            <person name="Eisen J.A."/>
            <person name="Markowitz V."/>
            <person name="Hugenholtz P."/>
            <person name="Kyrpides N.C."/>
            <person name="Klenk H.P."/>
        </authorList>
    </citation>
    <scope>NUCLEOTIDE SEQUENCE [LARGE SCALE GENOMIC DNA]</scope>
    <source>
        <strain evidence="4">DSM 44928 / JCM 14897 / NBRC 102108 / NRRL B-24433 / ID139908</strain>
    </source>
</reference>
<dbReference type="Pfam" id="PF01381">
    <property type="entry name" value="HTH_3"/>
    <property type="match status" value="2"/>
</dbReference>
<evidence type="ECO:0000256" key="1">
    <source>
        <dbReference type="ARBA" id="ARBA00023125"/>
    </source>
</evidence>
<proteinExistence type="predicted"/>
<dbReference type="AlphaFoldDB" id="C7QFS5"/>
<dbReference type="SMART" id="SM00530">
    <property type="entry name" value="HTH_XRE"/>
    <property type="match status" value="2"/>
</dbReference>
<protein>
    <submittedName>
        <fullName evidence="3">Transcriptional regulator, XRE family</fullName>
    </submittedName>
</protein>
<keyword evidence="1" id="KW-0238">DNA-binding</keyword>
<accession>C7QFS5</accession>
<evidence type="ECO:0000313" key="3">
    <source>
        <dbReference type="EMBL" id="ACU70902.1"/>
    </source>
</evidence>
<dbReference type="InterPro" id="IPR010982">
    <property type="entry name" value="Lambda_DNA-bd_dom_sf"/>
</dbReference>
<dbReference type="eggNOG" id="COG3711">
    <property type="taxonomic scope" value="Bacteria"/>
</dbReference>
<dbReference type="PANTHER" id="PTHR46558">
    <property type="entry name" value="TRACRIPTIONAL REGULATORY PROTEIN-RELATED-RELATED"/>
    <property type="match status" value="1"/>
</dbReference>
<dbReference type="GO" id="GO:0003677">
    <property type="term" value="F:DNA binding"/>
    <property type="evidence" value="ECO:0007669"/>
    <property type="project" value="UniProtKB-KW"/>
</dbReference>
<name>C7QFS5_CATAD</name>
<dbReference type="CDD" id="cd00093">
    <property type="entry name" value="HTH_XRE"/>
    <property type="match status" value="2"/>
</dbReference>
<dbReference type="HOGENOM" id="CLU_109268_0_0_11"/>
<evidence type="ECO:0000313" key="4">
    <source>
        <dbReference type="Proteomes" id="UP000000851"/>
    </source>
</evidence>
<evidence type="ECO:0000259" key="2">
    <source>
        <dbReference type="PROSITE" id="PS50943"/>
    </source>
</evidence>
<dbReference type="KEGG" id="cai:Caci_1982"/>
<sequence>MELRGSAGARRRLGEMQSQLLSARHAASLPQQTLSDTLGVAARTLRDWEKGYDTPSLKHLITWADALGFRLVVVDSLGSADQEVVEAEDGEPFERHEMRRLTRPLWTRRKARKLSQGDLALLLGVSRASVQRWEDADKFPRPIALIAWAGRLECSVELDRVTSENDRPQPGREEA</sequence>
<dbReference type="Proteomes" id="UP000000851">
    <property type="component" value="Chromosome"/>
</dbReference>
<dbReference type="PANTHER" id="PTHR46558:SF4">
    <property type="entry name" value="DNA-BIDING PHAGE PROTEIN"/>
    <property type="match status" value="1"/>
</dbReference>
<dbReference type="EMBL" id="CP001700">
    <property type="protein sequence ID" value="ACU70902.1"/>
    <property type="molecule type" value="Genomic_DNA"/>
</dbReference>
<organism evidence="3 4">
    <name type="scientific">Catenulispora acidiphila (strain DSM 44928 / JCM 14897 / NBRC 102108 / NRRL B-24433 / ID139908)</name>
    <dbReference type="NCBI Taxonomy" id="479433"/>
    <lineage>
        <taxon>Bacteria</taxon>
        <taxon>Bacillati</taxon>
        <taxon>Actinomycetota</taxon>
        <taxon>Actinomycetes</taxon>
        <taxon>Catenulisporales</taxon>
        <taxon>Catenulisporaceae</taxon>
        <taxon>Catenulispora</taxon>
    </lineage>
</organism>
<feature type="domain" description="HTH cro/C1-type" evidence="2">
    <location>
        <begin position="20"/>
        <end position="74"/>
    </location>
</feature>
<dbReference type="SUPFAM" id="SSF47413">
    <property type="entry name" value="lambda repressor-like DNA-binding domains"/>
    <property type="match status" value="2"/>
</dbReference>